<sequence length="137" mass="16164">MKNKLIFAFILFLVTEYILRTFVKQFKYHEVGYLVELLSLIIASFVTSFFSRKIIDTQNFRSIYLKLSFASIFGFLVAKTILFFQWYWIIAPEYRNVNGDMEEGFAWTLLDSMIGVLEIIISFLFSVVIIKGIRKQK</sequence>
<evidence type="ECO:0000256" key="1">
    <source>
        <dbReference type="SAM" id="Phobius"/>
    </source>
</evidence>
<gene>
    <name evidence="2" type="ORF">SAMN05660845_2392</name>
</gene>
<evidence type="ECO:0000313" key="3">
    <source>
        <dbReference type="Proteomes" id="UP000199604"/>
    </source>
</evidence>
<keyword evidence="3" id="KW-1185">Reference proteome</keyword>
<dbReference type="AlphaFoldDB" id="A0A1I0ZRQ7"/>
<dbReference type="EMBL" id="FOJT01000006">
    <property type="protein sequence ID" value="SFB28414.1"/>
    <property type="molecule type" value="Genomic_DNA"/>
</dbReference>
<dbReference type="RefSeq" id="WP_091477495.1">
    <property type="nucleotide sequence ID" value="NZ_FOJT01000006.1"/>
</dbReference>
<keyword evidence="1" id="KW-0472">Membrane</keyword>
<protein>
    <submittedName>
        <fullName evidence="2">Uncharacterized protein</fullName>
    </submittedName>
</protein>
<feature type="transmembrane region" description="Helical" evidence="1">
    <location>
        <begin position="109"/>
        <end position="130"/>
    </location>
</feature>
<name>A0A1I0ZRQ7_9FLAO</name>
<accession>A0A1I0ZRQ7</accession>
<evidence type="ECO:0000313" key="2">
    <source>
        <dbReference type="EMBL" id="SFB28414.1"/>
    </source>
</evidence>
<feature type="transmembrane region" description="Helical" evidence="1">
    <location>
        <begin position="31"/>
        <end position="51"/>
    </location>
</feature>
<reference evidence="3" key="1">
    <citation type="submission" date="2016-10" db="EMBL/GenBank/DDBJ databases">
        <authorList>
            <person name="Varghese N."/>
            <person name="Submissions S."/>
        </authorList>
    </citation>
    <scope>NUCLEOTIDE SEQUENCE [LARGE SCALE GENOMIC DNA]</scope>
    <source>
        <strain evidence="3">DSM 21789</strain>
    </source>
</reference>
<dbReference type="STRING" id="498292.SAMN05660845_2392"/>
<organism evidence="2 3">
    <name type="scientific">Flavobacterium swingsii</name>
    <dbReference type="NCBI Taxonomy" id="498292"/>
    <lineage>
        <taxon>Bacteria</taxon>
        <taxon>Pseudomonadati</taxon>
        <taxon>Bacteroidota</taxon>
        <taxon>Flavobacteriia</taxon>
        <taxon>Flavobacteriales</taxon>
        <taxon>Flavobacteriaceae</taxon>
        <taxon>Flavobacterium</taxon>
    </lineage>
</organism>
<dbReference type="Proteomes" id="UP000199604">
    <property type="component" value="Unassembled WGS sequence"/>
</dbReference>
<keyword evidence="1" id="KW-0812">Transmembrane</keyword>
<keyword evidence="1" id="KW-1133">Transmembrane helix</keyword>
<feature type="transmembrane region" description="Helical" evidence="1">
    <location>
        <begin position="63"/>
        <end position="89"/>
    </location>
</feature>
<proteinExistence type="predicted"/>